<dbReference type="InterPro" id="IPR018857">
    <property type="entry name" value="TORC1_cplx_su_TCO89"/>
</dbReference>
<feature type="compositionally biased region" description="Low complexity" evidence="1">
    <location>
        <begin position="231"/>
        <end position="242"/>
    </location>
</feature>
<comment type="caution">
    <text evidence="2">The sequence shown here is derived from an EMBL/GenBank/DDBJ whole genome shotgun (WGS) entry which is preliminary data.</text>
</comment>
<protein>
    <submittedName>
        <fullName evidence="2">Uncharacterized protein</fullName>
    </submittedName>
</protein>
<name>A0A8H7PFK1_MORIS</name>
<feature type="region of interest" description="Disordered" evidence="1">
    <location>
        <begin position="333"/>
        <end position="375"/>
    </location>
</feature>
<proteinExistence type="predicted"/>
<feature type="compositionally biased region" description="Basic and acidic residues" evidence="1">
    <location>
        <begin position="1"/>
        <end position="14"/>
    </location>
</feature>
<dbReference type="Pfam" id="PF10452">
    <property type="entry name" value="TCO89"/>
    <property type="match status" value="1"/>
</dbReference>
<feature type="compositionally biased region" description="Basic and acidic residues" evidence="1">
    <location>
        <begin position="62"/>
        <end position="79"/>
    </location>
</feature>
<gene>
    <name evidence="2" type="ORF">INT43_000091</name>
</gene>
<feature type="compositionally biased region" description="Basic residues" evidence="1">
    <location>
        <begin position="31"/>
        <end position="49"/>
    </location>
</feature>
<dbReference type="GO" id="GO:0031929">
    <property type="term" value="P:TOR signaling"/>
    <property type="evidence" value="ECO:0007669"/>
    <property type="project" value="InterPro"/>
</dbReference>
<evidence type="ECO:0000256" key="1">
    <source>
        <dbReference type="SAM" id="MobiDB-lite"/>
    </source>
</evidence>
<organism evidence="2 3">
    <name type="scientific">Mortierella isabellina</name>
    <name type="common">Filamentous fungus</name>
    <name type="synonym">Umbelopsis isabellina</name>
    <dbReference type="NCBI Taxonomy" id="91625"/>
    <lineage>
        <taxon>Eukaryota</taxon>
        <taxon>Fungi</taxon>
        <taxon>Fungi incertae sedis</taxon>
        <taxon>Mucoromycota</taxon>
        <taxon>Mucoromycotina</taxon>
        <taxon>Umbelopsidomycetes</taxon>
        <taxon>Umbelopsidales</taxon>
        <taxon>Umbelopsidaceae</taxon>
        <taxon>Umbelopsis</taxon>
    </lineage>
</organism>
<dbReference type="GO" id="GO:0031931">
    <property type="term" value="C:TORC1 complex"/>
    <property type="evidence" value="ECO:0007669"/>
    <property type="project" value="InterPro"/>
</dbReference>
<dbReference type="EMBL" id="JAEPQZ010000016">
    <property type="protein sequence ID" value="KAG2172744.1"/>
    <property type="molecule type" value="Genomic_DNA"/>
</dbReference>
<feature type="compositionally biased region" description="Polar residues" evidence="1">
    <location>
        <begin position="215"/>
        <end position="230"/>
    </location>
</feature>
<feature type="compositionally biased region" description="Polar residues" evidence="1">
    <location>
        <begin position="171"/>
        <end position="181"/>
    </location>
</feature>
<reference evidence="2" key="1">
    <citation type="submission" date="2020-12" db="EMBL/GenBank/DDBJ databases">
        <title>Metabolic potential, ecology and presence of endohyphal bacteria is reflected in genomic diversity of Mucoromycotina.</title>
        <authorList>
            <person name="Muszewska A."/>
            <person name="Okrasinska A."/>
            <person name="Steczkiewicz K."/>
            <person name="Drgas O."/>
            <person name="Orlowska M."/>
            <person name="Perlinska-Lenart U."/>
            <person name="Aleksandrzak-Piekarczyk T."/>
            <person name="Szatraj K."/>
            <person name="Zielenkiewicz U."/>
            <person name="Pilsyk S."/>
            <person name="Malc E."/>
            <person name="Mieczkowski P."/>
            <person name="Kruszewska J.S."/>
            <person name="Biernat P."/>
            <person name="Pawlowska J."/>
        </authorList>
    </citation>
    <scope>NUCLEOTIDE SEQUENCE</scope>
    <source>
        <strain evidence="2">WA0000067209</strain>
    </source>
</reference>
<keyword evidence="3" id="KW-1185">Reference proteome</keyword>
<evidence type="ECO:0000313" key="2">
    <source>
        <dbReference type="EMBL" id="KAG2172744.1"/>
    </source>
</evidence>
<feature type="region of interest" description="Disordered" evidence="1">
    <location>
        <begin position="171"/>
        <end position="258"/>
    </location>
</feature>
<feature type="region of interest" description="Disordered" evidence="1">
    <location>
        <begin position="1"/>
        <end position="148"/>
    </location>
</feature>
<dbReference type="Proteomes" id="UP000654370">
    <property type="component" value="Unassembled WGS sequence"/>
</dbReference>
<sequence>MDESSEESRKKFTVGEEEEAQPAVYASQPVKKAHARHHVKRKSGGRVHVSKLMQMTRTASQTHEDGDGHNLEAESDTKRSIIVRRSSSQRSLPRLAAMEKLSEANPIELEESSNDASSGAISNAINHTTTASNNNVETKPSHAPRLIKHEPSVATAKVTTFTALADNMVTGTKSASSSSPAITGDRKPVKSQFVTSTPDTSPTTSQNGPQLAKKNVSNSQPDLSRMATQRDSSANTNDSSTSLYNDQRSHGSDASMSSIQMAASTAPTAMTRTQQKLLLQRQHFLADDENNLAHPRNQLRLTKEMEHMDREYMYLRRYQDPMTESLIRCVNKQQQSTLSPSHSESSATRHSNPQRSLSSRSIQDAHLTSDNTKRWSSTASNLLDRVLGSN</sequence>
<dbReference type="AlphaFoldDB" id="A0A8H7PFK1"/>
<feature type="compositionally biased region" description="Low complexity" evidence="1">
    <location>
        <begin position="195"/>
        <end position="205"/>
    </location>
</feature>
<accession>A0A8H7PFK1</accession>
<dbReference type="OrthoDB" id="5430106at2759"/>
<feature type="compositionally biased region" description="Polar residues" evidence="1">
    <location>
        <begin position="114"/>
        <end position="138"/>
    </location>
</feature>
<feature type="compositionally biased region" description="Low complexity" evidence="1">
    <location>
        <begin position="83"/>
        <end position="95"/>
    </location>
</feature>
<evidence type="ECO:0000313" key="3">
    <source>
        <dbReference type="Proteomes" id="UP000654370"/>
    </source>
</evidence>